<comment type="caution">
    <text evidence="1">The sequence shown here is derived from an EMBL/GenBank/DDBJ whole genome shotgun (WGS) entry which is preliminary data.</text>
</comment>
<dbReference type="EMBL" id="JAPDMQ010000378">
    <property type="protein sequence ID" value="KAK0525863.1"/>
    <property type="molecule type" value="Genomic_DNA"/>
</dbReference>
<name>A0AAN6GAG3_9BASI</name>
<keyword evidence="2" id="KW-1185">Reference proteome</keyword>
<evidence type="ECO:0000313" key="1">
    <source>
        <dbReference type="EMBL" id="KAK0525863.1"/>
    </source>
</evidence>
<sequence>MSYFWTDDQGFVGYGNPMDYEFAENLDSHDDKCTTKILNTDTTGFDFDIGSATGSDMLTFLAMVAGNVDQRSGLHAEGGSGNAADTSTWLSMVPSEHTVEQLCDVVAPPQRERTHDEDGGARPHHVLNSAPTFSWTDLFVQRMGQLFPGTADTHINRFKDVVGAHGLDEHGSKAAMRIINLDLSATLPPASAASKHFAAVVDLLSEGSNRQGILVRELYKDIGRIADSVTKSPEAPHRNQALCSQITTDFGKKAQRLHHLLSALSQVIHIDTKVKTVSVDKIHTVIFLPYPATPYIVQTQEELPRRTWSESRQQHLFDFLFPPSCKSSCHARR</sequence>
<gene>
    <name evidence="1" type="ORF">OC842_005380</name>
</gene>
<accession>A0AAN6GAG3</accession>
<proteinExistence type="predicted"/>
<dbReference type="Proteomes" id="UP001176521">
    <property type="component" value="Unassembled WGS sequence"/>
</dbReference>
<organism evidence="1 2">
    <name type="scientific">Tilletia horrida</name>
    <dbReference type="NCBI Taxonomy" id="155126"/>
    <lineage>
        <taxon>Eukaryota</taxon>
        <taxon>Fungi</taxon>
        <taxon>Dikarya</taxon>
        <taxon>Basidiomycota</taxon>
        <taxon>Ustilaginomycotina</taxon>
        <taxon>Exobasidiomycetes</taxon>
        <taxon>Tilletiales</taxon>
        <taxon>Tilletiaceae</taxon>
        <taxon>Tilletia</taxon>
    </lineage>
</organism>
<protein>
    <submittedName>
        <fullName evidence="1">Uncharacterized protein</fullName>
    </submittedName>
</protein>
<reference evidence="1" key="1">
    <citation type="journal article" date="2023" name="PhytoFront">
        <title>Draft Genome Resources of Seven Strains of Tilletia horrida, Causal Agent of Kernel Smut of Rice.</title>
        <authorList>
            <person name="Khanal S."/>
            <person name="Antony Babu S."/>
            <person name="Zhou X.G."/>
        </authorList>
    </citation>
    <scope>NUCLEOTIDE SEQUENCE</scope>
    <source>
        <strain evidence="1">TX3</strain>
    </source>
</reference>
<evidence type="ECO:0000313" key="2">
    <source>
        <dbReference type="Proteomes" id="UP001176521"/>
    </source>
</evidence>
<dbReference type="AlphaFoldDB" id="A0AAN6GAG3"/>